<dbReference type="Gene3D" id="3.80.10.10">
    <property type="entry name" value="Ribonuclease Inhibitor"/>
    <property type="match status" value="2"/>
</dbReference>
<dbReference type="PROSITE" id="PS50011">
    <property type="entry name" value="PROTEIN_KINASE_DOM"/>
    <property type="match status" value="1"/>
</dbReference>
<dbReference type="GO" id="GO:0005524">
    <property type="term" value="F:ATP binding"/>
    <property type="evidence" value="ECO:0007669"/>
    <property type="project" value="InterPro"/>
</dbReference>
<evidence type="ECO:0000313" key="3">
    <source>
        <dbReference type="EMBL" id="CAH0367814.1"/>
    </source>
</evidence>
<sequence length="1228" mass="131322">MVVCSSCAELLYPPGAKFCAWCGTAAPQWAGSLAEDREALRALREVDAAIDEVLENSQVNLKVAIDHDFIDQSNDWAGIATLVVPPAHVVRGATISGHWCDQGSGNQKGRVRLVLLRDGALVADAAVPGLAPHGRESFSVVLEGDVMLAGDVVAAQIIVGGGGGHALKLKGVKLVLDATPTEALAKSGYVEADGRVTQLSLYECESLAALPPAICGLLALTTLKLEKCSGLRALPDAISELSALAELCLSECESLVALPDAIGELGALKSLDLSFCRSLEALPDAISGLGALTTLNLYQCEKLVALPDAIGELGALTELKLDECTKITALPETIGGLKALKMLDMTDCSRLTSLPAAIGELGALTKLDLTGCSSLAALPAAIGELGALTDLNVSGCTSLVALPDAIGELGALTELYLNGCTSLSFPPLRMHEDVAMVKRCLASVGPIVDGALALEDAGADEREFFFADVLKHPAYADRLGARVRKDPAFADLTNDKGQRVVELACFECRAQMQKALFLLRRYAVDKTPPLHFSATAAVLGATDHDKSDVKPRRALKAMRRVDQVLAELEGRAGLDRRFVVAVVAVHVSATVSAVDHDEVAAAAGKLDGVVVERAEGLGEDLAGLLAAREQQNDASAGRFMGYDYLLVMELAEESLSKKIIHGGVCGVDLVEIRKIAREMAEALDHLHLKGRIHADLKPLNVVRVGTTWQLVDLDVSCAIGDPFGTKKPSLGYCPPEMAQTILDAMDASDRLDTALLSAYTADKAYDLWSLGVVLFHLATGTPLWKTDKNDDTSPKGLRKLVKRCFDLDRKLAVAAPRPTDDFDGDLQMLAFDLIRKLLTPEPDERLKAFKGATPMRGVLQHGFFSNERGAAGRGDAGRDDEVMKVFAEVRASQAQILRSVNAVRDLGEEHRDELRATGKSLRKAIFEASEVKTPTAFVVLKEKLPPLEEDEQLRVKVKEDGEVVAGGALPDEVNHRVKQAKAWLKFCSECVEGVAECSPKAIAGAAKGAPECVEDLKKAAGDLLVGEEMWFYLIDELTGEPVRSAGGVYPIRITEPSELVGKLLPVMQVGLHAATLVNGVSGVVRLFGYPFPSVPEKLREGAERSVEVLKQESSVEKFGAIQEHVETQDEQATSVRGASLRELEKFLAKEDPRGTYAGLQKVGDDSDGTAVWTTLTDPEEVQEALKTRIASRRAERRFQEAASLGMLQAKFAAKLRDAVQAMRAEDGV</sequence>
<dbReference type="InterPro" id="IPR011009">
    <property type="entry name" value="Kinase-like_dom_sf"/>
</dbReference>
<dbReference type="PANTHER" id="PTHR16083">
    <property type="entry name" value="LEUCINE RICH REPEAT CONTAINING PROTEIN"/>
    <property type="match status" value="1"/>
</dbReference>
<dbReference type="EMBL" id="CAKKNE010000002">
    <property type="protein sequence ID" value="CAH0367814.1"/>
    <property type="molecule type" value="Genomic_DNA"/>
</dbReference>
<dbReference type="InterPro" id="IPR032675">
    <property type="entry name" value="LRR_dom_sf"/>
</dbReference>
<reference evidence="2" key="1">
    <citation type="submission" date="2021-01" db="EMBL/GenBank/DDBJ databases">
        <authorList>
            <person name="Corre E."/>
            <person name="Pelletier E."/>
            <person name="Niang G."/>
            <person name="Scheremetjew M."/>
            <person name="Finn R."/>
            <person name="Kale V."/>
            <person name="Holt S."/>
            <person name="Cochrane G."/>
            <person name="Meng A."/>
            <person name="Brown T."/>
            <person name="Cohen L."/>
        </authorList>
    </citation>
    <scope>NUCLEOTIDE SEQUENCE</scope>
    <source>
        <strain evidence="2">CCMP1756</strain>
    </source>
</reference>
<dbReference type="Pfam" id="PF00069">
    <property type="entry name" value="Pkinase"/>
    <property type="match status" value="1"/>
</dbReference>
<proteinExistence type="predicted"/>
<accession>A0A7S4E971</accession>
<keyword evidence="4" id="KW-1185">Reference proteome</keyword>
<protein>
    <recommendedName>
        <fullName evidence="1">Protein kinase domain-containing protein</fullName>
    </recommendedName>
</protein>
<name>A0A7S4E971_9STRA</name>
<dbReference type="Gene3D" id="1.10.510.10">
    <property type="entry name" value="Transferase(Phosphotransferase) domain 1"/>
    <property type="match status" value="1"/>
</dbReference>
<evidence type="ECO:0000259" key="1">
    <source>
        <dbReference type="PROSITE" id="PS50011"/>
    </source>
</evidence>
<dbReference type="InterPro" id="IPR000719">
    <property type="entry name" value="Prot_kinase_dom"/>
</dbReference>
<dbReference type="SUPFAM" id="SSF52058">
    <property type="entry name" value="L domain-like"/>
    <property type="match status" value="1"/>
</dbReference>
<dbReference type="SUPFAM" id="SSF56112">
    <property type="entry name" value="Protein kinase-like (PK-like)"/>
    <property type="match status" value="1"/>
</dbReference>
<dbReference type="PANTHER" id="PTHR16083:SF83">
    <property type="entry name" value="LEUCINE-RICH REPEAT-CONTAINING PROTEIN 40"/>
    <property type="match status" value="1"/>
</dbReference>
<dbReference type="GO" id="GO:0004672">
    <property type="term" value="F:protein kinase activity"/>
    <property type="evidence" value="ECO:0007669"/>
    <property type="project" value="InterPro"/>
</dbReference>
<reference evidence="3" key="2">
    <citation type="submission" date="2021-11" db="EMBL/GenBank/DDBJ databases">
        <authorList>
            <consortium name="Genoscope - CEA"/>
            <person name="William W."/>
        </authorList>
    </citation>
    <scope>NUCLEOTIDE SEQUENCE</scope>
</reference>
<gene>
    <name evidence="2" type="ORF">PCAL00307_LOCUS13198</name>
    <name evidence="3" type="ORF">PECAL_2P08530</name>
</gene>
<dbReference type="EMBL" id="HBIW01015305">
    <property type="protein sequence ID" value="CAE0697762.1"/>
    <property type="molecule type" value="Transcribed_RNA"/>
</dbReference>
<evidence type="ECO:0000313" key="2">
    <source>
        <dbReference type="EMBL" id="CAE0697762.1"/>
    </source>
</evidence>
<organism evidence="2">
    <name type="scientific">Pelagomonas calceolata</name>
    <dbReference type="NCBI Taxonomy" id="35677"/>
    <lineage>
        <taxon>Eukaryota</taxon>
        <taxon>Sar</taxon>
        <taxon>Stramenopiles</taxon>
        <taxon>Ochrophyta</taxon>
        <taxon>Pelagophyceae</taxon>
        <taxon>Pelagomonadales</taxon>
        <taxon>Pelagomonadaceae</taxon>
        <taxon>Pelagomonas</taxon>
    </lineage>
</organism>
<dbReference type="AlphaFoldDB" id="A0A7S4E971"/>
<dbReference type="OrthoDB" id="203703at2759"/>
<feature type="domain" description="Protein kinase" evidence="1">
    <location>
        <begin position="524"/>
        <end position="864"/>
    </location>
</feature>
<dbReference type="Proteomes" id="UP000789595">
    <property type="component" value="Unassembled WGS sequence"/>
</dbReference>
<dbReference type="SMART" id="SM00220">
    <property type="entry name" value="S_TKc"/>
    <property type="match status" value="1"/>
</dbReference>
<evidence type="ECO:0000313" key="4">
    <source>
        <dbReference type="Proteomes" id="UP000789595"/>
    </source>
</evidence>